<evidence type="ECO:0000313" key="2">
    <source>
        <dbReference type="EMBL" id="MDC9622426.1"/>
    </source>
</evidence>
<name>A0ABT5M414_9GAMM</name>
<dbReference type="EMBL" id="JAQRFO010000026">
    <property type="protein sequence ID" value="MDC9622426.1"/>
    <property type="molecule type" value="Genomic_DNA"/>
</dbReference>
<dbReference type="RefSeq" id="WP_051869190.1">
    <property type="nucleotide sequence ID" value="NZ_JAQRFO010000026.1"/>
</dbReference>
<evidence type="ECO:0000259" key="1">
    <source>
        <dbReference type="Pfam" id="PF08906"/>
    </source>
</evidence>
<sequence>MDFDISTSFSSKNTDSLDLTGESKTGVFSKAIENYGLLNEYEIFGFEPAIVLIDEIKLENVIKLNIHIHLDIFRQFSEPD</sequence>
<protein>
    <submittedName>
        <fullName evidence="2">DUF1851 domain-containing protein</fullName>
    </submittedName>
</protein>
<dbReference type="Pfam" id="PF08906">
    <property type="entry name" value="T6SS_Tdi1_C"/>
    <property type="match status" value="1"/>
</dbReference>
<dbReference type="InterPro" id="IPR015002">
    <property type="entry name" value="T6SS_Tdi1_C"/>
</dbReference>
<evidence type="ECO:0000313" key="3">
    <source>
        <dbReference type="Proteomes" id="UP001214757"/>
    </source>
</evidence>
<gene>
    <name evidence="2" type="ORF">PSI22_12460</name>
</gene>
<comment type="caution">
    <text evidence="2">The sequence shown here is derived from an EMBL/GenBank/DDBJ whole genome shotgun (WGS) entry which is preliminary data.</text>
</comment>
<proteinExistence type="predicted"/>
<dbReference type="Proteomes" id="UP001214757">
    <property type="component" value="Unassembled WGS sequence"/>
</dbReference>
<keyword evidence="3" id="KW-1185">Reference proteome</keyword>
<feature type="domain" description="T6SS immunity protein Tdi1 C-terminal" evidence="1">
    <location>
        <begin position="9"/>
        <end position="76"/>
    </location>
</feature>
<reference evidence="2 3" key="1">
    <citation type="submission" date="2023-02" db="EMBL/GenBank/DDBJ databases">
        <title>Entomopathogenic bacteria.</title>
        <authorList>
            <person name="Machado R.A."/>
        </authorList>
    </citation>
    <scope>NUCLEOTIDE SEQUENCE [LARGE SCALE GENOMIC DNA]</scope>
    <source>
        <strain evidence="2 3">XENO-7</strain>
    </source>
</reference>
<organism evidence="2 3">
    <name type="scientific">Xenorhabdus aichiensis</name>
    <dbReference type="NCBI Taxonomy" id="3025874"/>
    <lineage>
        <taxon>Bacteria</taxon>
        <taxon>Pseudomonadati</taxon>
        <taxon>Pseudomonadota</taxon>
        <taxon>Gammaproteobacteria</taxon>
        <taxon>Enterobacterales</taxon>
        <taxon>Morganellaceae</taxon>
        <taxon>Xenorhabdus</taxon>
    </lineage>
</organism>
<accession>A0ABT5M414</accession>